<reference evidence="2 3" key="1">
    <citation type="submission" date="2006-10" db="EMBL/GenBank/DDBJ databases">
        <title>Complete sequence of Syntrophobacter fumaroxidans MPOB.</title>
        <authorList>
            <consortium name="US DOE Joint Genome Institute"/>
            <person name="Copeland A."/>
            <person name="Lucas S."/>
            <person name="Lapidus A."/>
            <person name="Barry K."/>
            <person name="Detter J.C."/>
            <person name="Glavina del Rio T."/>
            <person name="Hammon N."/>
            <person name="Israni S."/>
            <person name="Pitluck S."/>
            <person name="Goltsman E.G."/>
            <person name="Martinez M."/>
            <person name="Schmutz J."/>
            <person name="Larimer F."/>
            <person name="Land M."/>
            <person name="Hauser L."/>
            <person name="Kyrpides N."/>
            <person name="Kim E."/>
            <person name="Boone D.R."/>
            <person name="Brockman F."/>
            <person name="Culley D."/>
            <person name="Ferry J."/>
            <person name="Gunsalus R."/>
            <person name="McInerney M.J."/>
            <person name="Morrison M."/>
            <person name="Plugge C."/>
            <person name="Rohlin L."/>
            <person name="Scholten J."/>
            <person name="Sieber J."/>
            <person name="Stams A.J.M."/>
            <person name="Worm P."/>
            <person name="Henstra A.M."/>
            <person name="Richardson P."/>
        </authorList>
    </citation>
    <scope>NUCLEOTIDE SEQUENCE [LARGE SCALE GENOMIC DNA]</scope>
    <source>
        <strain evidence="3">DSM 10017 / MPOB</strain>
    </source>
</reference>
<dbReference type="AlphaFoldDB" id="A0LEN3"/>
<dbReference type="InParanoid" id="A0LEN3"/>
<dbReference type="HOGENOM" id="CLU_2588481_0_0_7"/>
<dbReference type="Proteomes" id="UP000001784">
    <property type="component" value="Chromosome"/>
</dbReference>
<feature type="transmembrane region" description="Helical" evidence="1">
    <location>
        <begin position="56"/>
        <end position="75"/>
    </location>
</feature>
<evidence type="ECO:0000313" key="3">
    <source>
        <dbReference type="Proteomes" id="UP000001784"/>
    </source>
</evidence>
<keyword evidence="3" id="KW-1185">Reference proteome</keyword>
<keyword evidence="1" id="KW-0472">Membrane</keyword>
<dbReference type="KEGG" id="sfu:Sfum_0183"/>
<accession>A0LEN3</accession>
<protein>
    <submittedName>
        <fullName evidence="2">Uncharacterized protein</fullName>
    </submittedName>
</protein>
<proteinExistence type="predicted"/>
<dbReference type="STRING" id="335543.Sfum_0183"/>
<name>A0LEN3_SYNFM</name>
<keyword evidence="1" id="KW-0812">Transmembrane</keyword>
<sequence>MSANGCAFPPFRFRDEWPMKERFSQVRLRVLVLRILMGLVFGFMVTRFFFPRSTMGFMLLISALLVFFAYGMEWVHKGRD</sequence>
<gene>
    <name evidence="2" type="ordered locus">Sfum_0183</name>
</gene>
<feature type="transmembrane region" description="Helical" evidence="1">
    <location>
        <begin position="28"/>
        <end position="50"/>
    </location>
</feature>
<organism evidence="2 3">
    <name type="scientific">Syntrophobacter fumaroxidans (strain DSM 10017 / MPOB)</name>
    <dbReference type="NCBI Taxonomy" id="335543"/>
    <lineage>
        <taxon>Bacteria</taxon>
        <taxon>Pseudomonadati</taxon>
        <taxon>Thermodesulfobacteriota</taxon>
        <taxon>Syntrophobacteria</taxon>
        <taxon>Syntrophobacterales</taxon>
        <taxon>Syntrophobacteraceae</taxon>
        <taxon>Syntrophobacter</taxon>
    </lineage>
</organism>
<keyword evidence="1" id="KW-1133">Transmembrane helix</keyword>
<evidence type="ECO:0000256" key="1">
    <source>
        <dbReference type="SAM" id="Phobius"/>
    </source>
</evidence>
<evidence type="ECO:0000313" key="2">
    <source>
        <dbReference type="EMBL" id="ABK15885.1"/>
    </source>
</evidence>
<dbReference type="EMBL" id="CP000478">
    <property type="protein sequence ID" value="ABK15885.1"/>
    <property type="molecule type" value="Genomic_DNA"/>
</dbReference>